<reference evidence="1 2" key="1">
    <citation type="journal article" date="2018" name="Mol. Biol. Evol.">
        <title>Broad Genomic Sampling Reveals a Smut Pathogenic Ancestry of the Fungal Clade Ustilaginomycotina.</title>
        <authorList>
            <person name="Kijpornyongpan T."/>
            <person name="Mondo S.J."/>
            <person name="Barry K."/>
            <person name="Sandor L."/>
            <person name="Lee J."/>
            <person name="Lipzen A."/>
            <person name="Pangilinan J."/>
            <person name="LaButti K."/>
            <person name="Hainaut M."/>
            <person name="Henrissat B."/>
            <person name="Grigoriev I.V."/>
            <person name="Spatafora J.W."/>
            <person name="Aime M.C."/>
        </authorList>
    </citation>
    <scope>NUCLEOTIDE SEQUENCE [LARGE SCALE GENOMIC DNA]</scope>
    <source>
        <strain evidence="1 2">MCA 5214</strain>
    </source>
</reference>
<dbReference type="RefSeq" id="XP_025360871.1">
    <property type="nucleotide sequence ID" value="XM_025506616.1"/>
</dbReference>
<feature type="non-terminal residue" evidence="1">
    <location>
        <position position="260"/>
    </location>
</feature>
<protein>
    <submittedName>
        <fullName evidence="1">Uncharacterized protein</fullName>
    </submittedName>
</protein>
<dbReference type="Proteomes" id="UP000245884">
    <property type="component" value="Unassembled WGS sequence"/>
</dbReference>
<organism evidence="1 2">
    <name type="scientific">Jaminaea rosea</name>
    <dbReference type="NCBI Taxonomy" id="1569628"/>
    <lineage>
        <taxon>Eukaryota</taxon>
        <taxon>Fungi</taxon>
        <taxon>Dikarya</taxon>
        <taxon>Basidiomycota</taxon>
        <taxon>Ustilaginomycotina</taxon>
        <taxon>Exobasidiomycetes</taxon>
        <taxon>Microstromatales</taxon>
        <taxon>Microstromatales incertae sedis</taxon>
        <taxon>Jaminaea</taxon>
    </lineage>
</organism>
<keyword evidence="2" id="KW-1185">Reference proteome</keyword>
<accession>A0A316ULY5</accession>
<evidence type="ECO:0000313" key="2">
    <source>
        <dbReference type="Proteomes" id="UP000245884"/>
    </source>
</evidence>
<dbReference type="AlphaFoldDB" id="A0A316ULY5"/>
<gene>
    <name evidence="1" type="ORF">BDZ90DRAFT_233393</name>
</gene>
<evidence type="ECO:0000313" key="1">
    <source>
        <dbReference type="EMBL" id="PWN26259.1"/>
    </source>
</evidence>
<name>A0A316ULY5_9BASI</name>
<proteinExistence type="predicted"/>
<dbReference type="EMBL" id="KZ819672">
    <property type="protein sequence ID" value="PWN26259.1"/>
    <property type="molecule type" value="Genomic_DNA"/>
</dbReference>
<sequence>MEPIIAASNRTCRKNAAYNGIVNKELGRPAAGTVGLNSTTCLLSAIGLHCWYHQRHSLRRCGDVAGCQGAGARRSPYAAERRGGQGGFRGIVEERGMRVTLTEMARHAAGRVVYLYLPYWLVEQQMSCIKPSADVLDQVPALPARCKGVLEQLPRHATPPNTMGSLEAYLFSERWDLVLAVRRGQEGFADLVSQLYDAGQREQPRQDIVAVRGSRRSQERTAASSVRRPKRALTIATIHHCWSRASALGLEQESFHLLLI</sequence>
<dbReference type="GeneID" id="37028439"/>